<dbReference type="InterPro" id="IPR036938">
    <property type="entry name" value="PAP2/HPO_sf"/>
</dbReference>
<dbReference type="SMART" id="SM00014">
    <property type="entry name" value="acidPPc"/>
    <property type="match status" value="1"/>
</dbReference>
<keyword evidence="5 8" id="KW-1133">Transmembrane helix</keyword>
<keyword evidence="2" id="KW-1003">Cell membrane</keyword>
<name>A0AA96WL15_9CYAN</name>
<dbReference type="GO" id="GO:0016787">
    <property type="term" value="F:hydrolase activity"/>
    <property type="evidence" value="ECO:0007669"/>
    <property type="project" value="UniProtKB-KW"/>
</dbReference>
<dbReference type="Pfam" id="PF01569">
    <property type="entry name" value="PAP2"/>
    <property type="match status" value="1"/>
</dbReference>
<dbReference type="EMBL" id="CP053587">
    <property type="protein sequence ID" value="WNZ27079.1"/>
    <property type="molecule type" value="Genomic_DNA"/>
</dbReference>
<evidence type="ECO:0000256" key="2">
    <source>
        <dbReference type="ARBA" id="ARBA00022475"/>
    </source>
</evidence>
<feature type="transmembrane region" description="Helical" evidence="8">
    <location>
        <begin position="175"/>
        <end position="196"/>
    </location>
</feature>
<evidence type="ECO:0000256" key="8">
    <source>
        <dbReference type="SAM" id="Phobius"/>
    </source>
</evidence>
<dbReference type="CDD" id="cd03392">
    <property type="entry name" value="PAP2_like_2"/>
    <property type="match status" value="1"/>
</dbReference>
<dbReference type="Gene3D" id="1.20.144.10">
    <property type="entry name" value="Phosphatidic acid phosphatase type 2/haloperoxidase"/>
    <property type="match status" value="1"/>
</dbReference>
<comment type="subcellular location">
    <subcellularLocation>
        <location evidence="1">Cell membrane</location>
        <topology evidence="1">Multi-pass membrane protein</topology>
    </subcellularLocation>
</comment>
<dbReference type="SUPFAM" id="SSF48317">
    <property type="entry name" value="Acid phosphatase/Vanadium-dependent haloperoxidase"/>
    <property type="match status" value="1"/>
</dbReference>
<evidence type="ECO:0000256" key="1">
    <source>
        <dbReference type="ARBA" id="ARBA00004651"/>
    </source>
</evidence>
<feature type="transmembrane region" description="Helical" evidence="8">
    <location>
        <begin position="87"/>
        <end position="103"/>
    </location>
</feature>
<sequence>MQPFNPWGRLQSFVYFLNQWLQRNWQPLLFLFGTYVPLAIFAILAMQIWQLEEGLGWDVAIMQAIHATANPILDRIAAAWTNVGTKWGVFPASVLIGIGFLYARRWRFLTYWLIALPGCVLINRVAKLWLHRVRPSLWDYPPVPEFSFPSGHAMASMGFVAALMVLTWNTSWRIWVWLLGGGFVVSIGWTRLYLGVHYPSDIVAGWMLSIAWAVGVCLIVKPLSLTTISGSPLALSDQGGRSQASQSISQRKSGVGGK</sequence>
<evidence type="ECO:0000256" key="5">
    <source>
        <dbReference type="ARBA" id="ARBA00022989"/>
    </source>
</evidence>
<evidence type="ECO:0000256" key="3">
    <source>
        <dbReference type="ARBA" id="ARBA00022692"/>
    </source>
</evidence>
<feature type="transmembrane region" description="Helical" evidence="8">
    <location>
        <begin position="28"/>
        <end position="49"/>
    </location>
</feature>
<evidence type="ECO:0000256" key="4">
    <source>
        <dbReference type="ARBA" id="ARBA00022801"/>
    </source>
</evidence>
<feature type="transmembrane region" description="Helical" evidence="8">
    <location>
        <begin position="110"/>
        <end position="130"/>
    </location>
</feature>
<reference evidence="10" key="1">
    <citation type="submission" date="2020-05" db="EMBL/GenBank/DDBJ databases">
        <authorList>
            <person name="Zhu T."/>
            <person name="Keshari N."/>
            <person name="Lu X."/>
        </authorList>
    </citation>
    <scope>NUCLEOTIDE SEQUENCE</scope>
    <source>
        <strain evidence="10">NK1-12</strain>
    </source>
</reference>
<feature type="region of interest" description="Disordered" evidence="7">
    <location>
        <begin position="233"/>
        <end position="258"/>
    </location>
</feature>
<keyword evidence="3 8" id="KW-0812">Transmembrane</keyword>
<evidence type="ECO:0000256" key="7">
    <source>
        <dbReference type="SAM" id="MobiDB-lite"/>
    </source>
</evidence>
<dbReference type="RefSeq" id="WP_316436690.1">
    <property type="nucleotide sequence ID" value="NZ_CP053587.1"/>
</dbReference>
<evidence type="ECO:0000313" key="10">
    <source>
        <dbReference type="EMBL" id="WNZ27079.1"/>
    </source>
</evidence>
<dbReference type="PANTHER" id="PTHR14969">
    <property type="entry name" value="SPHINGOSINE-1-PHOSPHATE PHOSPHOHYDROLASE"/>
    <property type="match status" value="1"/>
</dbReference>
<protein>
    <submittedName>
        <fullName evidence="10">Phosphatase PAP2 family protein</fullName>
    </submittedName>
</protein>
<feature type="transmembrane region" description="Helical" evidence="8">
    <location>
        <begin position="150"/>
        <end position="168"/>
    </location>
</feature>
<organism evidence="10">
    <name type="scientific">Leptolyngbya sp. NK1-12</name>
    <dbReference type="NCBI Taxonomy" id="2547451"/>
    <lineage>
        <taxon>Bacteria</taxon>
        <taxon>Bacillati</taxon>
        <taxon>Cyanobacteriota</taxon>
        <taxon>Cyanophyceae</taxon>
        <taxon>Leptolyngbyales</taxon>
        <taxon>Leptolyngbyaceae</taxon>
        <taxon>Leptolyngbya group</taxon>
        <taxon>Leptolyngbya</taxon>
    </lineage>
</organism>
<feature type="compositionally biased region" description="Polar residues" evidence="7">
    <location>
        <begin position="239"/>
        <end position="252"/>
    </location>
</feature>
<keyword evidence="6 8" id="KW-0472">Membrane</keyword>
<feature type="transmembrane region" description="Helical" evidence="8">
    <location>
        <begin position="202"/>
        <end position="220"/>
    </location>
</feature>
<accession>A0AA96WL15</accession>
<evidence type="ECO:0000259" key="9">
    <source>
        <dbReference type="SMART" id="SM00014"/>
    </source>
</evidence>
<feature type="domain" description="Phosphatidic acid phosphatase type 2/haloperoxidase" evidence="9">
    <location>
        <begin position="109"/>
        <end position="217"/>
    </location>
</feature>
<keyword evidence="4" id="KW-0378">Hydrolase</keyword>
<gene>
    <name evidence="10" type="ORF">HJG54_29625</name>
</gene>
<dbReference type="GO" id="GO:0005886">
    <property type="term" value="C:plasma membrane"/>
    <property type="evidence" value="ECO:0007669"/>
    <property type="project" value="UniProtKB-SubCell"/>
</dbReference>
<dbReference type="InterPro" id="IPR000326">
    <property type="entry name" value="PAP2/HPO"/>
</dbReference>
<proteinExistence type="predicted"/>
<dbReference type="PANTHER" id="PTHR14969:SF62">
    <property type="entry name" value="DECAPRENYLPHOSPHORYL-5-PHOSPHORIBOSE PHOSPHATASE RV3807C-RELATED"/>
    <property type="match status" value="1"/>
</dbReference>
<dbReference type="AlphaFoldDB" id="A0AA96WL15"/>
<evidence type="ECO:0000256" key="6">
    <source>
        <dbReference type="ARBA" id="ARBA00023136"/>
    </source>
</evidence>